<reference evidence="1 2" key="1">
    <citation type="journal article" date="2016" name="Front. Microbiol.">
        <title>Genomic Resource of Rice Seed Associated Bacteria.</title>
        <authorList>
            <person name="Midha S."/>
            <person name="Bansal K."/>
            <person name="Sharma S."/>
            <person name="Kumar N."/>
            <person name="Patil P.P."/>
            <person name="Chaudhry V."/>
            <person name="Patil P.B."/>
        </authorList>
    </citation>
    <scope>NUCLEOTIDE SEQUENCE [LARGE SCALE GENOMIC DNA]</scope>
    <source>
        <strain evidence="1 2">NS258</strain>
    </source>
</reference>
<name>A0A147J6W4_9SPHN</name>
<dbReference type="EMBL" id="LDTC01000096">
    <property type="protein sequence ID" value="KTW10416.1"/>
    <property type="molecule type" value="Genomic_DNA"/>
</dbReference>
<dbReference type="Proteomes" id="UP000074410">
    <property type="component" value="Unassembled WGS sequence"/>
</dbReference>
<dbReference type="InterPro" id="IPR054044">
    <property type="entry name" value="PFIN"/>
</dbReference>
<dbReference type="Pfam" id="PF22162">
    <property type="entry name" value="PFIN"/>
    <property type="match status" value="1"/>
</dbReference>
<accession>A0A147J6W4</accession>
<evidence type="ECO:0008006" key="3">
    <source>
        <dbReference type="Google" id="ProtNLM"/>
    </source>
</evidence>
<protein>
    <recommendedName>
        <fullName evidence="3">ParB/Sulfiredoxin domain-containing protein</fullName>
    </recommendedName>
</protein>
<gene>
    <name evidence="1" type="ORF">NS258_12675</name>
</gene>
<proteinExistence type="predicted"/>
<dbReference type="RefSeq" id="WP_058717444.1">
    <property type="nucleotide sequence ID" value="NZ_LDTC01000096.1"/>
</dbReference>
<evidence type="ECO:0000313" key="1">
    <source>
        <dbReference type="EMBL" id="KTW10416.1"/>
    </source>
</evidence>
<sequence>MTGDIGSAEIPWRQAFPHPEWNDPGDAVVWIDVLAFDAAWRETDQWISPGGKTGAQDRRYRLIGEWIAAGNVVNMCEIAIDEDGVSFTNGRHRFAWLRDRGVRAMPVQVAPESAASFEARFGTPLRLSRFPTADRAVE</sequence>
<dbReference type="AlphaFoldDB" id="A0A147J6W4"/>
<comment type="caution">
    <text evidence="1">The sequence shown here is derived from an EMBL/GenBank/DDBJ whole genome shotgun (WGS) entry which is preliminary data.</text>
</comment>
<organism evidence="1 2">
    <name type="scientific">Sphingomonas sanguinis</name>
    <dbReference type="NCBI Taxonomy" id="33051"/>
    <lineage>
        <taxon>Bacteria</taxon>
        <taxon>Pseudomonadati</taxon>
        <taxon>Pseudomonadota</taxon>
        <taxon>Alphaproteobacteria</taxon>
        <taxon>Sphingomonadales</taxon>
        <taxon>Sphingomonadaceae</taxon>
        <taxon>Sphingomonas</taxon>
    </lineage>
</organism>
<dbReference type="PATRIC" id="fig|33051.5.peg.3777"/>
<evidence type="ECO:0000313" key="2">
    <source>
        <dbReference type="Proteomes" id="UP000074410"/>
    </source>
</evidence>